<reference evidence="1" key="1">
    <citation type="submission" date="2022-10" db="EMBL/GenBank/DDBJ databases">
        <title>Comparative genomic analysis of Cohnella hashimotonis sp. nov., isolated from the International Space Station.</title>
        <authorList>
            <person name="Simpson A."/>
            <person name="Venkateswaran K."/>
        </authorList>
    </citation>
    <scope>NUCLEOTIDE SEQUENCE</scope>
    <source>
        <strain evidence="1">DSM 28161</strain>
    </source>
</reference>
<gene>
    <name evidence="1" type="ORF">OMP40_02480</name>
</gene>
<dbReference type="InterPro" id="IPR053161">
    <property type="entry name" value="Ulvan_degrading_GH"/>
</dbReference>
<accession>A0A9X4KNR1</accession>
<keyword evidence="2" id="KW-1185">Reference proteome</keyword>
<sequence length="314" mass="34790">MKIDDMREGFATPSPSLRSVPFWSWNDKLEIDELVRQIGEMKAQGMGGFFMHSREGLETAYMGEEWLACIEACVREANRLGLQAWLYDEDRFPSGGAGGTVAAKGDAYRAKAVTLEAIGKADAGVVADKSAIAVFLAKADGTELLRCERIAADGRTVALGEGELLLLFRREISEPDEWFNGEAPADNLNPASVAAFIESTYEPYRRTVGDEFGQAVPGIFTDEPNIADFRSPHGTDRAWLPWTDGFAAFFRERRGYDLLDEIPLLFFQGGARAENPPRLLANDHGAVRGRLFAAAGRMVRGEWHRLDRPLSRRT</sequence>
<name>A0A9X4KNR1_9BACL</name>
<evidence type="ECO:0000313" key="2">
    <source>
        <dbReference type="Proteomes" id="UP001153404"/>
    </source>
</evidence>
<dbReference type="EMBL" id="JAPDIA010000001">
    <property type="protein sequence ID" value="MDG0808401.1"/>
    <property type="molecule type" value="Genomic_DNA"/>
</dbReference>
<dbReference type="PANTHER" id="PTHR36848:SF2">
    <property type="entry name" value="SECRETED PROTEIN"/>
    <property type="match status" value="1"/>
</dbReference>
<evidence type="ECO:0008006" key="3">
    <source>
        <dbReference type="Google" id="ProtNLM"/>
    </source>
</evidence>
<dbReference type="AlphaFoldDB" id="A0A9X4KNR1"/>
<proteinExistence type="predicted"/>
<evidence type="ECO:0000313" key="1">
    <source>
        <dbReference type="EMBL" id="MDG0808401.1"/>
    </source>
</evidence>
<dbReference type="Proteomes" id="UP001153404">
    <property type="component" value="Unassembled WGS sequence"/>
</dbReference>
<comment type="caution">
    <text evidence="1">The sequence shown here is derived from an EMBL/GenBank/DDBJ whole genome shotgun (WGS) entry which is preliminary data.</text>
</comment>
<dbReference type="PANTHER" id="PTHR36848">
    <property type="entry name" value="DNA-BINDING PROTEIN (PUTATIVE SECRETED PROTEIN)-RELATED"/>
    <property type="match status" value="1"/>
</dbReference>
<protein>
    <recommendedName>
        <fullName evidence="3">Glycoside hydrolase</fullName>
    </recommendedName>
</protein>
<dbReference type="RefSeq" id="WP_277528852.1">
    <property type="nucleotide sequence ID" value="NZ_JAPDIA010000001.1"/>
</dbReference>
<organism evidence="1 2">
    <name type="scientific">Cohnella rhizosphaerae</name>
    <dbReference type="NCBI Taxonomy" id="1457232"/>
    <lineage>
        <taxon>Bacteria</taxon>
        <taxon>Bacillati</taxon>
        <taxon>Bacillota</taxon>
        <taxon>Bacilli</taxon>
        <taxon>Bacillales</taxon>
        <taxon>Paenibacillaceae</taxon>
        <taxon>Cohnella</taxon>
    </lineage>
</organism>